<protein>
    <submittedName>
        <fullName evidence="1">Uncharacterized protein</fullName>
    </submittedName>
</protein>
<feature type="non-terminal residue" evidence="1">
    <location>
        <position position="1"/>
    </location>
</feature>
<proteinExistence type="predicted"/>
<organism evidence="1">
    <name type="scientific">Arion vulgaris</name>
    <dbReference type="NCBI Taxonomy" id="1028688"/>
    <lineage>
        <taxon>Eukaryota</taxon>
        <taxon>Metazoa</taxon>
        <taxon>Spiralia</taxon>
        <taxon>Lophotrochozoa</taxon>
        <taxon>Mollusca</taxon>
        <taxon>Gastropoda</taxon>
        <taxon>Heterobranchia</taxon>
        <taxon>Euthyneura</taxon>
        <taxon>Panpulmonata</taxon>
        <taxon>Eupulmonata</taxon>
        <taxon>Stylommatophora</taxon>
        <taxon>Helicina</taxon>
        <taxon>Arionoidea</taxon>
        <taxon>Arionidae</taxon>
        <taxon>Arion</taxon>
    </lineage>
</organism>
<sequence>GQNSSEKNLNKNSYKQIFSPSSQLHLETSLVLESLCTAVKIFMCMKDIKAYMVLAIKILE</sequence>
<dbReference type="EMBL" id="HACG01021805">
    <property type="protein sequence ID" value="CEK68670.1"/>
    <property type="molecule type" value="Transcribed_RNA"/>
</dbReference>
<evidence type="ECO:0000313" key="1">
    <source>
        <dbReference type="EMBL" id="CEK68670.1"/>
    </source>
</evidence>
<dbReference type="AlphaFoldDB" id="A0A0B6ZLQ6"/>
<gene>
    <name evidence="1" type="primary">ORF67201</name>
</gene>
<accession>A0A0B6ZLQ6</accession>
<reference evidence="1" key="1">
    <citation type="submission" date="2014-12" db="EMBL/GenBank/DDBJ databases">
        <title>Insight into the proteome of Arion vulgaris.</title>
        <authorList>
            <person name="Aradska J."/>
            <person name="Bulat T."/>
            <person name="Smidak R."/>
            <person name="Sarate P."/>
            <person name="Gangsoo J."/>
            <person name="Sialana F."/>
            <person name="Bilban M."/>
            <person name="Lubec G."/>
        </authorList>
    </citation>
    <scope>NUCLEOTIDE SEQUENCE</scope>
    <source>
        <tissue evidence="1">Skin</tissue>
    </source>
</reference>
<name>A0A0B6ZLQ6_9EUPU</name>